<reference evidence="6 7" key="1">
    <citation type="submission" date="2025-05" db="UniProtKB">
        <authorList>
            <consortium name="RefSeq"/>
        </authorList>
    </citation>
    <scope>IDENTIFICATION</scope>
</reference>
<dbReference type="InterPro" id="IPR026805">
    <property type="entry name" value="GW182_M_dom"/>
</dbReference>
<dbReference type="Pfam" id="PF00076">
    <property type="entry name" value="RRM_1"/>
    <property type="match status" value="1"/>
</dbReference>
<feature type="coiled-coil region" evidence="2">
    <location>
        <begin position="1577"/>
        <end position="1641"/>
    </location>
</feature>
<gene>
    <name evidence="6 7 8 9 10 11" type="primary">LOC107066687</name>
</gene>
<dbReference type="RefSeq" id="XP_015177020.1">
    <property type="nucleotide sequence ID" value="XM_015321534.1"/>
</dbReference>
<evidence type="ECO:0000259" key="4">
    <source>
        <dbReference type="PROSITE" id="PS50020"/>
    </source>
</evidence>
<dbReference type="CDD" id="cd12435">
    <property type="entry name" value="RRM_GW182_like"/>
    <property type="match status" value="1"/>
</dbReference>
<feature type="compositionally biased region" description="Polar residues" evidence="3">
    <location>
        <begin position="820"/>
        <end position="829"/>
    </location>
</feature>
<feature type="compositionally biased region" description="Basic and acidic residues" evidence="3">
    <location>
        <begin position="1116"/>
        <end position="1164"/>
    </location>
</feature>
<dbReference type="PANTHER" id="PTHR13020:SF25">
    <property type="entry name" value="PROTEIN GAWKY"/>
    <property type="match status" value="1"/>
</dbReference>
<sequence length="2113" mass="231829">MFPHYSSLHEIYTETNAFVQNSMGDEVVLGVRSLYWEGEWERSDSIDCWYCDIKSINSNKMAVSTDHPKATAANDILTVLPSQTSELSSTGIGKACQSVAPVTTKNPTNFFLTYDNNKVNNAKHNHHKYRKQNTLGLLGQLGSSANNSKSTFKTLSDNKYSFRNVSVRVLSINVYLQVSRGEVYRTIGVPSLVRIPKSDCPKWLLCLPNFDNSYSILGFRLELGDNNKIKAHFSLISNNNSKSVILLSSIRNSDHCFLLGGGPVEIDAIITQQFGIIKDVAKRWKLLGHKYVLVIINSHETSRLLIRRYCKTSNDNCNVVRLTLALDKLWNLLLKSHFGGIDFLIISVPIIIILIISEQNLAIFTASSSITLIVSENEVTDHISRSFLENLKQLRVQSFTSPLSNVTVTELMQLICVPILKHYKGNNNNNINNNNNNNNNDNEYYKKNISISSIEEEINSNNNNPDVIEDIVEIAVCYQTSYINTNNVRILAFENDGISRTEATIFTVGALLFQDNNKYKKPLNTSYKVSDYSRSVGSDLQSNFIIKSVSKSMLNDKLRIKCEMSLTARLNESDKRKQVRLAANIPIMTTCEPTMTLTSQSATITSQTIGVPVCRADNNHRVCDDGMRAEFLNTFQNDQKICIQRMLLASRTDDKLTNDLRLTLNKSTKQTYIEKLRSLSMDDYDNEGPMDSYYNHLKKASSNRSLPNSYYDNDNDYDYNYDFNVCDFDIRKFYSKSIDLQWSSLISYIRYLICAYHKAYKMDGTKSEDLLGQLKYLLNIYFDKSMRQFNKIYEPILNYKQRWGISTILKLAGGGESSLNSGGATNWGSTQTTAPNNNNTNQSGWVGTPGNAPGNAGTPSSWGGNSVNRSVSGNPNQNQNQGPPGTQNASGNVNKVNNPNQQSNQQSGPPTSQSNSSQGNQNSSQWSQGKSNNPGGPGQNPQNNNNSVVQQQSGSSTGGNNPSNNNAQGSVSSGNTSASNNPSTKQQLEQLTTMREALFSQDGWGCQHVNQDTSWDVPSSPEPNPAKDGVPIWKPAVNNGTDLWEANLRNGGQPPPHQQSKTPWGHTPATNIGGTWGEDDETTDTSNMWTGAPAPSQPNAAQWTAGNQAGTNWADPRIDHRDPRDLRSVDPREMRDPRDHRIPHDPRDHMRVMDPMARDPRMGDMRGDPRGISGRLNGSNTDAMWGQPPGPPHHQMSHQHPSGPPTKMLNPTNMNQWAAPPPKDMMPGKPSGWEEPSPPTQRRNVTNYDDGTSLWGNPAANQRTMPATKVSHWKDLPTPNIGRGGMQCPPGMPQNRMPGQPGMKPDVGGPGMWAHPGAPGGRNGTWADGPHDTTSWDDPKTPATWNEPPLNPATWGGPATHKQKSMGPTGSWVDSDIDPTPSWGHPAKPTLTKDFIWNSREFRYLCDLGYKKEDVELALRNREMNRDEAQELLSQIRPLDQWPRRHDTHSGYDPTNQPTTAPAYPRFNHVSQPMTFPPGAGVPSAAASGGVGGSVSSASLLKLQQQQQQQTVPLQQQQQNNNAPQPPFNQASRAPQNTPSNQQLRMLVQQIQLAAQEGYLNHQILNQALSPQTLMLLNQLLQQIKILQQLHQQHSVQSSLKSNSPSVLQISVQITKTKQQIANLQNQIAIQQATFIKQQQQQQHQQHAVNNAPPSQSLEYYKTSVHDPMSVLQNSFSDLTMNKEPPVSQQQSRLNQWKLPSIDKDGDIGANEFSRAPGTTSKQSTAPGGLTQSHSSPNMNPLLGQGDGTWSSRLGDSGWPDPGNSDSSDAKDWQPGGAAFTDLVPEFEPGKPWRGTQMKSIEDDPSITPGSVVRSPLSLAAIKDPDAIFSSSSKTSPPPQNPNPDTSIPSLSNSTWTFNPPASTPTAFTNSKNTWESAPPPTAVTSELWGAPMSKARGPPPGLGSKGAGSTSNGWAAGGLGGVSKSSSSWGGLQSNPVSNSSWVSTWLLLRNLTPQIDGSTLKTLCMQHGPVQDFRLYLNHGIALTKYSSRDEAIKAQGALNNCVLGNTTIFAESPADSEVHTLLQQLSHGGGQQQAGGSGAASWGLRPTNKAGPPPDTWGGSSSQLWGAPPTTNSLWSNTGIDTSDQQRATPSSLNSYLPGDLLGGLWSCEG</sequence>
<evidence type="ECO:0000313" key="5">
    <source>
        <dbReference type="Proteomes" id="UP000694924"/>
    </source>
</evidence>
<feature type="region of interest" description="Disordered" evidence="3">
    <location>
        <begin position="1178"/>
        <end position="1203"/>
    </location>
</feature>
<protein>
    <submittedName>
        <fullName evidence="6 7">Trinucleotide repeat-containing gene 6C protein isoform X1</fullName>
    </submittedName>
</protein>
<dbReference type="Proteomes" id="UP000694924">
    <property type="component" value="Unplaced"/>
</dbReference>
<keyword evidence="2" id="KW-0175">Coiled coil</keyword>
<dbReference type="InterPro" id="IPR033503">
    <property type="entry name" value="GW182_RRM"/>
</dbReference>
<dbReference type="RefSeq" id="XP_015177019.1">
    <property type="nucleotide sequence ID" value="XM_015321533.1"/>
</dbReference>
<feature type="compositionally biased region" description="Gly residues" evidence="3">
    <location>
        <begin position="2030"/>
        <end position="2041"/>
    </location>
</feature>
<evidence type="ECO:0000313" key="7">
    <source>
        <dbReference type="RefSeq" id="XP_015177016.1"/>
    </source>
</evidence>
<feature type="compositionally biased region" description="Polar residues" evidence="3">
    <location>
        <begin position="972"/>
        <end position="988"/>
    </location>
</feature>
<proteinExistence type="predicted"/>
<feature type="compositionally biased region" description="Polar residues" evidence="3">
    <location>
        <begin position="1843"/>
        <end position="1876"/>
    </location>
</feature>
<dbReference type="RefSeq" id="XP_015177014.1">
    <property type="nucleotide sequence ID" value="XM_015321528.1"/>
</dbReference>
<dbReference type="Pfam" id="PF12938">
    <property type="entry name" value="M_domain"/>
    <property type="match status" value="1"/>
</dbReference>
<feature type="compositionally biased region" description="Low complexity" evidence="3">
    <location>
        <begin position="1477"/>
        <end position="1491"/>
    </location>
</feature>
<feature type="compositionally biased region" description="Low complexity" evidence="3">
    <location>
        <begin position="1503"/>
        <end position="1523"/>
    </location>
</feature>
<dbReference type="InterPro" id="IPR012677">
    <property type="entry name" value="Nucleotide-bd_a/b_plait_sf"/>
</dbReference>
<feature type="compositionally biased region" description="Low complexity" evidence="3">
    <location>
        <begin position="830"/>
        <end position="842"/>
    </location>
</feature>
<dbReference type="SUPFAM" id="SSF54928">
    <property type="entry name" value="RNA-binding domain, RBD"/>
    <property type="match status" value="1"/>
</dbReference>
<feature type="region of interest" description="Disordered" evidence="3">
    <location>
        <begin position="1009"/>
        <end position="1164"/>
    </location>
</feature>
<keyword evidence="1" id="KW-0694">RNA-binding</keyword>
<feature type="region of interest" description="Disordered" evidence="3">
    <location>
        <begin position="1435"/>
        <end position="1491"/>
    </location>
</feature>
<dbReference type="InterPro" id="IPR001202">
    <property type="entry name" value="WW_dom"/>
</dbReference>
<accession>A0ABM1I9Y3</accession>
<feature type="region of interest" description="Disordered" evidence="3">
    <location>
        <begin position="1679"/>
        <end position="1812"/>
    </location>
</feature>
<feature type="region of interest" description="Disordered" evidence="3">
    <location>
        <begin position="2029"/>
        <end position="2095"/>
    </location>
</feature>
<organism evidence="5 11">
    <name type="scientific">Polistes dominula</name>
    <name type="common">European paper wasp</name>
    <name type="synonym">Vespa dominula</name>
    <dbReference type="NCBI Taxonomy" id="743375"/>
    <lineage>
        <taxon>Eukaryota</taxon>
        <taxon>Metazoa</taxon>
        <taxon>Ecdysozoa</taxon>
        <taxon>Arthropoda</taxon>
        <taxon>Hexapoda</taxon>
        <taxon>Insecta</taxon>
        <taxon>Pterygota</taxon>
        <taxon>Neoptera</taxon>
        <taxon>Endopterygota</taxon>
        <taxon>Hymenoptera</taxon>
        <taxon>Apocrita</taxon>
        <taxon>Aculeata</taxon>
        <taxon>Vespoidea</taxon>
        <taxon>Vespidae</taxon>
        <taxon>Polistinae</taxon>
        <taxon>Polistini</taxon>
        <taxon>Polistes</taxon>
    </lineage>
</organism>
<feature type="region of interest" description="Disordered" evidence="3">
    <location>
        <begin position="820"/>
        <end position="988"/>
    </location>
</feature>
<evidence type="ECO:0000313" key="6">
    <source>
        <dbReference type="RefSeq" id="XP_015177014.1"/>
    </source>
</evidence>
<feature type="compositionally biased region" description="Polar residues" evidence="3">
    <location>
        <begin position="1717"/>
        <end position="1739"/>
    </location>
</feature>
<evidence type="ECO:0000313" key="8">
    <source>
        <dbReference type="RefSeq" id="XP_015177017.1"/>
    </source>
</evidence>
<feature type="compositionally biased region" description="Polar residues" evidence="3">
    <location>
        <begin position="1058"/>
        <end position="1072"/>
    </location>
</feature>
<feature type="domain" description="WW" evidence="4">
    <location>
        <begin position="1227"/>
        <end position="1260"/>
    </location>
</feature>
<feature type="compositionally biased region" description="Polar residues" evidence="3">
    <location>
        <begin position="1097"/>
        <end position="1111"/>
    </location>
</feature>
<dbReference type="RefSeq" id="XP_015177018.1">
    <property type="nucleotide sequence ID" value="XM_015321532.1"/>
</dbReference>
<evidence type="ECO:0000313" key="10">
    <source>
        <dbReference type="RefSeq" id="XP_015177019.1"/>
    </source>
</evidence>
<dbReference type="Gene3D" id="3.30.70.330">
    <property type="match status" value="1"/>
</dbReference>
<evidence type="ECO:0000313" key="11">
    <source>
        <dbReference type="RefSeq" id="XP_015177020.1"/>
    </source>
</evidence>
<feature type="compositionally biased region" description="Low complexity" evidence="3">
    <location>
        <begin position="873"/>
        <end position="971"/>
    </location>
</feature>
<dbReference type="InterPro" id="IPR035979">
    <property type="entry name" value="RBD_domain_sf"/>
</dbReference>
<keyword evidence="5" id="KW-1185">Reference proteome</keyword>
<feature type="compositionally biased region" description="Polar residues" evidence="3">
    <location>
        <begin position="857"/>
        <end position="872"/>
    </location>
</feature>
<evidence type="ECO:0000256" key="3">
    <source>
        <dbReference type="SAM" id="MobiDB-lite"/>
    </source>
</evidence>
<feature type="region of interest" description="Disordered" evidence="3">
    <location>
        <begin position="1503"/>
        <end position="1538"/>
    </location>
</feature>
<feature type="region of interest" description="Disordered" evidence="3">
    <location>
        <begin position="1828"/>
        <end position="1916"/>
    </location>
</feature>
<dbReference type="PROSITE" id="PS50020">
    <property type="entry name" value="WW_DOMAIN_2"/>
    <property type="match status" value="1"/>
</dbReference>
<name>A0ABM1I9Y3_POLDO</name>
<dbReference type="RefSeq" id="XP_015177017.1">
    <property type="nucleotide sequence ID" value="XM_015321531.1"/>
</dbReference>
<feature type="region of interest" description="Disordered" evidence="3">
    <location>
        <begin position="1321"/>
        <end position="1343"/>
    </location>
</feature>
<evidence type="ECO:0000313" key="9">
    <source>
        <dbReference type="RefSeq" id="XP_015177018.1"/>
    </source>
</evidence>
<dbReference type="PANTHER" id="PTHR13020">
    <property type="entry name" value="TRINUCLEOTIDE REPEAT-CONTAINING GENE 6"/>
    <property type="match status" value="1"/>
</dbReference>
<feature type="compositionally biased region" description="Polar residues" evidence="3">
    <location>
        <begin position="2061"/>
        <end position="2095"/>
    </location>
</feature>
<dbReference type="RefSeq" id="XP_015177016.1">
    <property type="nucleotide sequence ID" value="XM_015321530.1"/>
</dbReference>
<dbReference type="InterPro" id="IPR000504">
    <property type="entry name" value="RRM_dom"/>
</dbReference>
<dbReference type="GeneID" id="107066687"/>
<evidence type="ECO:0000256" key="2">
    <source>
        <dbReference type="SAM" id="Coils"/>
    </source>
</evidence>
<evidence type="ECO:0000256" key="1">
    <source>
        <dbReference type="ARBA" id="ARBA00022884"/>
    </source>
</evidence>
<dbReference type="InterPro" id="IPR052068">
    <property type="entry name" value="GW182_domain"/>
</dbReference>